<reference evidence="11" key="1">
    <citation type="submission" date="2022-03" db="EMBL/GenBank/DDBJ databases">
        <title>Brevibacterium spongiae sp. nov., isolated from marine sponge.</title>
        <authorList>
            <person name="Li Z."/>
            <person name="Zhang M."/>
        </authorList>
    </citation>
    <scope>NUCLEOTIDE SEQUENCE</scope>
    <source>
        <strain evidence="11">WHS-Z9</strain>
    </source>
</reference>
<dbReference type="EMBL" id="CP093443">
    <property type="protein sequence ID" value="UVI34894.1"/>
    <property type="molecule type" value="Genomic_DNA"/>
</dbReference>
<comment type="pathway">
    <text evidence="9">Cofactor biosynthesis; coenzyme A biosynthesis; CoA from (R)-pantothenate: step 4/5.</text>
</comment>
<dbReference type="GO" id="GO:0004595">
    <property type="term" value="F:pantetheine-phosphate adenylyltransferase activity"/>
    <property type="evidence" value="ECO:0007669"/>
    <property type="project" value="UniProtKB-EC"/>
</dbReference>
<comment type="function">
    <text evidence="9">Reversibly transfers an adenylyl group from ATP to 4'-phosphopantetheine, yielding dephospho-CoA (dPCoA) and pyrophosphate.</text>
</comment>
<dbReference type="Pfam" id="PF01467">
    <property type="entry name" value="CTP_transf_like"/>
    <property type="match status" value="1"/>
</dbReference>
<dbReference type="CDD" id="cd02163">
    <property type="entry name" value="PPAT"/>
    <property type="match status" value="1"/>
</dbReference>
<evidence type="ECO:0000256" key="9">
    <source>
        <dbReference type="HAMAP-Rule" id="MF_00151"/>
    </source>
</evidence>
<evidence type="ECO:0000313" key="12">
    <source>
        <dbReference type="Proteomes" id="UP001064879"/>
    </source>
</evidence>
<dbReference type="InterPro" id="IPR004821">
    <property type="entry name" value="Cyt_trans-like"/>
</dbReference>
<feature type="binding site" evidence="9">
    <location>
        <position position="93"/>
    </location>
    <ligand>
        <name>substrate</name>
    </ligand>
</feature>
<comment type="cofactor">
    <cofactor evidence="9">
        <name>Mg(2+)</name>
        <dbReference type="ChEBI" id="CHEBI:18420"/>
    </cofactor>
</comment>
<dbReference type="Gene3D" id="3.40.50.620">
    <property type="entry name" value="HUPs"/>
    <property type="match status" value="1"/>
</dbReference>
<accession>A0ABY5SQ97</accession>
<evidence type="ECO:0000256" key="8">
    <source>
        <dbReference type="ARBA" id="ARBA00029346"/>
    </source>
</evidence>
<feature type="binding site" evidence="9">
    <location>
        <begin position="128"/>
        <end position="134"/>
    </location>
    <ligand>
        <name>ATP</name>
        <dbReference type="ChEBI" id="CHEBI:30616"/>
    </ligand>
</feature>
<organism evidence="11 12">
    <name type="scientific">Brevibacterium spongiae</name>
    <dbReference type="NCBI Taxonomy" id="2909672"/>
    <lineage>
        <taxon>Bacteria</taxon>
        <taxon>Bacillati</taxon>
        <taxon>Actinomycetota</taxon>
        <taxon>Actinomycetes</taxon>
        <taxon>Micrococcales</taxon>
        <taxon>Brevibacteriaceae</taxon>
        <taxon>Brevibacterium</taxon>
    </lineage>
</organism>
<feature type="binding site" evidence="9">
    <location>
        <begin position="8"/>
        <end position="9"/>
    </location>
    <ligand>
        <name>ATP</name>
        <dbReference type="ChEBI" id="CHEBI:30616"/>
    </ligand>
</feature>
<dbReference type="InterPro" id="IPR001980">
    <property type="entry name" value="PPAT"/>
</dbReference>
<dbReference type="SUPFAM" id="SSF52374">
    <property type="entry name" value="Nucleotidylyl transferase"/>
    <property type="match status" value="1"/>
</dbReference>
<dbReference type="PANTHER" id="PTHR21342">
    <property type="entry name" value="PHOSPHOPANTETHEINE ADENYLYLTRANSFERASE"/>
    <property type="match status" value="1"/>
</dbReference>
<feature type="binding site" evidence="9">
    <location>
        <position position="16"/>
    </location>
    <ligand>
        <name>ATP</name>
        <dbReference type="ChEBI" id="CHEBI:30616"/>
    </ligand>
</feature>
<feature type="domain" description="Cytidyltransferase-like" evidence="10">
    <location>
        <begin position="4"/>
        <end position="138"/>
    </location>
</feature>
<feature type="binding site" evidence="9">
    <location>
        <position position="104"/>
    </location>
    <ligand>
        <name>ATP</name>
        <dbReference type="ChEBI" id="CHEBI:30616"/>
    </ligand>
</feature>
<evidence type="ECO:0000256" key="7">
    <source>
        <dbReference type="ARBA" id="ARBA00022993"/>
    </source>
</evidence>
<keyword evidence="7 9" id="KW-0173">Coenzyme A biosynthesis</keyword>
<evidence type="ECO:0000256" key="1">
    <source>
        <dbReference type="ARBA" id="ARBA00022490"/>
    </source>
</evidence>
<keyword evidence="6 9" id="KW-0460">Magnesium</keyword>
<dbReference type="Proteomes" id="UP001064879">
    <property type="component" value="Chromosome"/>
</dbReference>
<comment type="catalytic activity">
    <reaction evidence="8 9">
        <text>(R)-4'-phosphopantetheine + ATP + H(+) = 3'-dephospho-CoA + diphosphate</text>
        <dbReference type="Rhea" id="RHEA:19801"/>
        <dbReference type="ChEBI" id="CHEBI:15378"/>
        <dbReference type="ChEBI" id="CHEBI:30616"/>
        <dbReference type="ChEBI" id="CHEBI:33019"/>
        <dbReference type="ChEBI" id="CHEBI:57328"/>
        <dbReference type="ChEBI" id="CHEBI:61723"/>
        <dbReference type="EC" id="2.7.7.3"/>
    </reaction>
</comment>
<keyword evidence="5 9" id="KW-0067">ATP-binding</keyword>
<evidence type="ECO:0000256" key="3">
    <source>
        <dbReference type="ARBA" id="ARBA00022695"/>
    </source>
</evidence>
<feature type="site" description="Transition state stabilizer" evidence="9">
    <location>
        <position position="16"/>
    </location>
</feature>
<evidence type="ECO:0000256" key="5">
    <source>
        <dbReference type="ARBA" id="ARBA00022840"/>
    </source>
</evidence>
<evidence type="ECO:0000256" key="4">
    <source>
        <dbReference type="ARBA" id="ARBA00022741"/>
    </source>
</evidence>
<feature type="binding site" evidence="9">
    <location>
        <position position="8"/>
    </location>
    <ligand>
        <name>substrate</name>
    </ligand>
</feature>
<keyword evidence="4 9" id="KW-0547">Nucleotide-binding</keyword>
<evidence type="ECO:0000256" key="2">
    <source>
        <dbReference type="ARBA" id="ARBA00022679"/>
    </source>
</evidence>
<keyword evidence="1 9" id="KW-0963">Cytoplasm</keyword>
<gene>
    <name evidence="9 11" type="primary">coaD</name>
    <name evidence="11" type="ORF">L1F31_12255</name>
</gene>
<keyword evidence="2 9" id="KW-0808">Transferase</keyword>
<comment type="subunit">
    <text evidence="9">Homohexamer.</text>
</comment>
<dbReference type="NCBIfam" id="TIGR01510">
    <property type="entry name" value="coaD_prev_kdtB"/>
    <property type="match status" value="1"/>
</dbReference>
<dbReference type="PANTHER" id="PTHR21342:SF1">
    <property type="entry name" value="PHOSPHOPANTETHEINE ADENYLYLTRANSFERASE"/>
    <property type="match status" value="1"/>
</dbReference>
<dbReference type="HAMAP" id="MF_00151">
    <property type="entry name" value="PPAT_bact"/>
    <property type="match status" value="1"/>
</dbReference>
<evidence type="ECO:0000259" key="10">
    <source>
        <dbReference type="Pfam" id="PF01467"/>
    </source>
</evidence>
<dbReference type="PRINTS" id="PR01020">
    <property type="entry name" value="LPSBIOSNTHSS"/>
</dbReference>
<feature type="binding site" evidence="9">
    <location>
        <position position="40"/>
    </location>
    <ligand>
        <name>substrate</name>
    </ligand>
</feature>
<dbReference type="NCBIfam" id="TIGR00125">
    <property type="entry name" value="cyt_tran_rel"/>
    <property type="match status" value="1"/>
</dbReference>
<evidence type="ECO:0000256" key="6">
    <source>
        <dbReference type="ARBA" id="ARBA00022842"/>
    </source>
</evidence>
<comment type="subcellular location">
    <subcellularLocation>
        <location evidence="9">Cytoplasm</location>
    </subcellularLocation>
</comment>
<keyword evidence="3 9" id="KW-0548">Nucleotidyltransferase</keyword>
<feature type="binding site" evidence="9">
    <location>
        <position position="79"/>
    </location>
    <ligand>
        <name>substrate</name>
    </ligand>
</feature>
<protein>
    <recommendedName>
        <fullName evidence="9">Phosphopantetheine adenylyltransferase</fullName>
        <ecNumber evidence="9">2.7.7.3</ecNumber>
    </recommendedName>
    <alternativeName>
        <fullName evidence="9">Dephospho-CoA pyrophosphorylase</fullName>
    </alternativeName>
    <alternativeName>
        <fullName evidence="9">Pantetheine-phosphate adenylyltransferase</fullName>
        <shortName evidence="9">PPAT</shortName>
    </alternativeName>
</protein>
<sequence>MKVVCPGSYDPITMGHLDIIARSSRMFEEVVVAVVHNPSKSGRFDPEIRADLIRRSLADDERTRNAENVSIDLVSGGLLVDYCSRIGAPAVVKGLRSGTDFAYELPMALMNKHLTELETIFVPGDPKFEHVSSSLIKEVHGGGGDIEGLVPTSVLAALRGDGAGDNGATGDGAR</sequence>
<evidence type="ECO:0000313" key="11">
    <source>
        <dbReference type="EMBL" id="UVI34894.1"/>
    </source>
</evidence>
<proteinExistence type="inferred from homology"/>
<name>A0ABY5SQ97_9MICO</name>
<dbReference type="EC" id="2.7.7.3" evidence="9"/>
<keyword evidence="12" id="KW-1185">Reference proteome</keyword>
<dbReference type="RefSeq" id="WP_265417566.1">
    <property type="nucleotide sequence ID" value="NZ_CP093443.1"/>
</dbReference>
<feature type="binding site" evidence="9">
    <location>
        <begin position="94"/>
        <end position="96"/>
    </location>
    <ligand>
        <name>ATP</name>
        <dbReference type="ChEBI" id="CHEBI:30616"/>
    </ligand>
</feature>
<dbReference type="InterPro" id="IPR014729">
    <property type="entry name" value="Rossmann-like_a/b/a_fold"/>
</dbReference>
<comment type="similarity">
    <text evidence="9">Belongs to the bacterial CoaD family.</text>
</comment>